<evidence type="ECO:0000256" key="1">
    <source>
        <dbReference type="SAM" id="MobiDB-lite"/>
    </source>
</evidence>
<gene>
    <name evidence="2" type="ORF">ACFFOL_08470</name>
</gene>
<dbReference type="InterPro" id="IPR051162">
    <property type="entry name" value="T4SS_component"/>
</dbReference>
<dbReference type="EMBL" id="JBHMAJ010000006">
    <property type="protein sequence ID" value="MFB9824205.1"/>
    <property type="molecule type" value="Genomic_DNA"/>
</dbReference>
<sequence>MGFTIGQIEQRRGDGLRPVEIPVECLPFHTLVCGKTNTGKSVLGEALFASAHQELAGPRILIDGKGDGMSERIIRSLVARGEDLDSVVYIPVAEVLPALSFFDIRADLDAGIERSRAIENRADRYLEVIRYLVGDGEFGKRTETTIRALIRAAFDPAHGSETFRHSALLEEARAIQHGDSVPAVSSDRAARVLEGLAQEREDLRSATMAGVVTSLERVSGQADLAAIFNHVATDESTPQFTFEEVLDEDVTVLFDLGGIAGAAQRAIAIVVLASLWFALQRRSSRLAFDVTPGHVLVHIEEVANIALTPLLSEMLSEGRGYGLSLIASMQFPGQAKHDSHAPDRLYRELVTESHAFIAGQIPDDPVLASQLSVRSMSPAETQQVLSALPQGRWLFRPPPETFDGRSATTVPIRSPELPAGYPDSARPLSADERRELDATLEELIERTRQECGIHPNAYEHVTVADASEPSDAPSVIQTGTTLPVTSVLPDCVSYADSHHAIACEHPSCSRLYDPSYTGLLEAVRCHHSLGDIAPESIPTIEARLKLSPEEVAAAHVSVRGMVFLQVVLNATRGVYSPAEYDLVHDSMVELRKYCGLSRDELDELLDAGLVKRDDGLRATLYTVTREGRALLNEHNREGIDHGDGYGDLEETATHRALVEALRRYIVTEYKHSEESPVERVIPYHEPPEVAFRVDVAGVDGDGTVVVAGEGERKNNDAAEAAPRDFDKMAELGASEVLWAAVTRKAAHHAIIGPLSDPADGEPRIESSYSQRTPMRDVNDAIDCAGLTEVFTMKHLRDALGEPSLA</sequence>
<evidence type="ECO:0008006" key="4">
    <source>
        <dbReference type="Google" id="ProtNLM"/>
    </source>
</evidence>
<dbReference type="GeneID" id="67209964"/>
<accession>A0ABD5MKD6</accession>
<name>A0ABD5MKD6_9EURY</name>
<organism evidence="2 3">
    <name type="scientific">Halobaculum roseum</name>
    <dbReference type="NCBI Taxonomy" id="2175149"/>
    <lineage>
        <taxon>Archaea</taxon>
        <taxon>Methanobacteriati</taxon>
        <taxon>Methanobacteriota</taxon>
        <taxon>Stenosarchaea group</taxon>
        <taxon>Halobacteria</taxon>
        <taxon>Halobacteriales</taxon>
        <taxon>Haloferacaceae</taxon>
        <taxon>Halobaculum</taxon>
    </lineage>
</organism>
<feature type="region of interest" description="Disordered" evidence="1">
    <location>
        <begin position="404"/>
        <end position="428"/>
    </location>
</feature>
<dbReference type="Proteomes" id="UP001589595">
    <property type="component" value="Unassembled WGS sequence"/>
</dbReference>
<reference evidence="2" key="1">
    <citation type="submission" date="2024-09" db="EMBL/GenBank/DDBJ databases">
        <authorList>
            <person name="Sun Q."/>
        </authorList>
    </citation>
    <scope>NUCLEOTIDE SEQUENCE [LARGE SCALE GENOMIC DNA]</scope>
    <source>
        <strain evidence="2">JCM 31273</strain>
    </source>
</reference>
<proteinExistence type="predicted"/>
<evidence type="ECO:0000313" key="3">
    <source>
        <dbReference type="Proteomes" id="UP001589595"/>
    </source>
</evidence>
<dbReference type="RefSeq" id="WP_222922634.1">
    <property type="nucleotide sequence ID" value="NZ_CP082286.1"/>
</dbReference>
<evidence type="ECO:0000313" key="2">
    <source>
        <dbReference type="EMBL" id="MFB9824205.1"/>
    </source>
</evidence>
<keyword evidence="3" id="KW-1185">Reference proteome</keyword>
<dbReference type="PANTHER" id="PTHR30121:SF6">
    <property type="entry name" value="SLR6007 PROTEIN"/>
    <property type="match status" value="1"/>
</dbReference>
<dbReference type="SUPFAM" id="SSF52540">
    <property type="entry name" value="P-loop containing nucleoside triphosphate hydrolases"/>
    <property type="match status" value="1"/>
</dbReference>
<comment type="caution">
    <text evidence="2">The sequence shown here is derived from an EMBL/GenBank/DDBJ whole genome shotgun (WGS) entry which is preliminary data.</text>
</comment>
<dbReference type="InterPro" id="IPR027417">
    <property type="entry name" value="P-loop_NTPase"/>
</dbReference>
<dbReference type="PANTHER" id="PTHR30121">
    <property type="entry name" value="UNCHARACTERIZED PROTEIN YJGR-RELATED"/>
    <property type="match status" value="1"/>
</dbReference>
<protein>
    <recommendedName>
        <fullName evidence="4">ATP-binding protein</fullName>
    </recommendedName>
</protein>
<dbReference type="AlphaFoldDB" id="A0ABD5MKD6"/>
<dbReference type="Gene3D" id="3.40.50.300">
    <property type="entry name" value="P-loop containing nucleotide triphosphate hydrolases"/>
    <property type="match status" value="1"/>
</dbReference>